<name>A0AAD5S7P3_9FUNG</name>
<dbReference type="AlphaFoldDB" id="A0AAD5S7P3"/>
<evidence type="ECO:0000313" key="3">
    <source>
        <dbReference type="Proteomes" id="UP001212841"/>
    </source>
</evidence>
<feature type="region of interest" description="Disordered" evidence="1">
    <location>
        <begin position="297"/>
        <end position="322"/>
    </location>
</feature>
<organism evidence="2 3">
    <name type="scientific">Rhizophlyctis rosea</name>
    <dbReference type="NCBI Taxonomy" id="64517"/>
    <lineage>
        <taxon>Eukaryota</taxon>
        <taxon>Fungi</taxon>
        <taxon>Fungi incertae sedis</taxon>
        <taxon>Chytridiomycota</taxon>
        <taxon>Chytridiomycota incertae sedis</taxon>
        <taxon>Chytridiomycetes</taxon>
        <taxon>Rhizophlyctidales</taxon>
        <taxon>Rhizophlyctidaceae</taxon>
        <taxon>Rhizophlyctis</taxon>
    </lineage>
</organism>
<keyword evidence="3" id="KW-1185">Reference proteome</keyword>
<gene>
    <name evidence="2" type="ORF">HK097_000959</name>
</gene>
<protein>
    <submittedName>
        <fullName evidence="2">Uncharacterized protein</fullName>
    </submittedName>
</protein>
<reference evidence="2" key="1">
    <citation type="submission" date="2020-05" db="EMBL/GenBank/DDBJ databases">
        <title>Phylogenomic resolution of chytrid fungi.</title>
        <authorList>
            <person name="Stajich J.E."/>
            <person name="Amses K."/>
            <person name="Simmons R."/>
            <person name="Seto K."/>
            <person name="Myers J."/>
            <person name="Bonds A."/>
            <person name="Quandt C.A."/>
            <person name="Barry K."/>
            <person name="Liu P."/>
            <person name="Grigoriev I."/>
            <person name="Longcore J.E."/>
            <person name="James T.Y."/>
        </authorList>
    </citation>
    <scope>NUCLEOTIDE SEQUENCE</scope>
    <source>
        <strain evidence="2">JEL0318</strain>
    </source>
</reference>
<dbReference type="Proteomes" id="UP001212841">
    <property type="component" value="Unassembled WGS sequence"/>
</dbReference>
<evidence type="ECO:0000313" key="2">
    <source>
        <dbReference type="EMBL" id="KAJ3046337.1"/>
    </source>
</evidence>
<sequence length="322" mass="36101">MSPHSPSLDHFTRSLTLPFLPSLPTTPTSTFLSHYRTLHHRSSESFTLQTIFIIQFLKKLVKHLHQTPSSRNDAPTNCRPFRIGILIPDIAPETGEFLASTVIRVWKREGIVLDNELHVIKRPLERDTNKASGGTKTFDGVQAVWGWGDPNFLSTYTLLLHLSDTLSAPLITTYLRTQTHPPQSPTVFIPSIKSLTLPKLINLYQTDLVILPSWNFEPRQGDETRGAGRALWTFEKTPKGFVVPDLDRTRTVFINFGVRRGLSLDESARLVRSILPDTVVESIDSLTKLSIARSSYAPENVPKPARSRSPCPLRSASPAHVQ</sequence>
<comment type="caution">
    <text evidence="2">The sequence shown here is derived from an EMBL/GenBank/DDBJ whole genome shotgun (WGS) entry which is preliminary data.</text>
</comment>
<accession>A0AAD5S7P3</accession>
<evidence type="ECO:0000256" key="1">
    <source>
        <dbReference type="SAM" id="MobiDB-lite"/>
    </source>
</evidence>
<dbReference type="EMBL" id="JADGJD010001187">
    <property type="protein sequence ID" value="KAJ3046337.1"/>
    <property type="molecule type" value="Genomic_DNA"/>
</dbReference>
<proteinExistence type="predicted"/>